<protein>
    <submittedName>
        <fullName evidence="2">Uncharacterized protein</fullName>
    </submittedName>
</protein>
<evidence type="ECO:0000313" key="3">
    <source>
        <dbReference type="Proteomes" id="UP000828390"/>
    </source>
</evidence>
<keyword evidence="3" id="KW-1185">Reference proteome</keyword>
<comment type="caution">
    <text evidence="2">The sequence shown here is derived from an EMBL/GenBank/DDBJ whole genome shotgun (WGS) entry which is preliminary data.</text>
</comment>
<reference evidence="2" key="2">
    <citation type="submission" date="2020-11" db="EMBL/GenBank/DDBJ databases">
        <authorList>
            <person name="McCartney M.A."/>
            <person name="Auch B."/>
            <person name="Kono T."/>
            <person name="Mallez S."/>
            <person name="Becker A."/>
            <person name="Gohl D.M."/>
            <person name="Silverstein K.A.T."/>
            <person name="Koren S."/>
            <person name="Bechman K.B."/>
            <person name="Herman A."/>
            <person name="Abrahante J.E."/>
            <person name="Garbe J."/>
        </authorList>
    </citation>
    <scope>NUCLEOTIDE SEQUENCE</scope>
    <source>
        <strain evidence="2">Duluth1</strain>
        <tissue evidence="2">Whole animal</tissue>
    </source>
</reference>
<evidence type="ECO:0000256" key="1">
    <source>
        <dbReference type="SAM" id="MobiDB-lite"/>
    </source>
</evidence>
<organism evidence="2 3">
    <name type="scientific">Dreissena polymorpha</name>
    <name type="common">Zebra mussel</name>
    <name type="synonym">Mytilus polymorpha</name>
    <dbReference type="NCBI Taxonomy" id="45954"/>
    <lineage>
        <taxon>Eukaryota</taxon>
        <taxon>Metazoa</taxon>
        <taxon>Spiralia</taxon>
        <taxon>Lophotrochozoa</taxon>
        <taxon>Mollusca</taxon>
        <taxon>Bivalvia</taxon>
        <taxon>Autobranchia</taxon>
        <taxon>Heteroconchia</taxon>
        <taxon>Euheterodonta</taxon>
        <taxon>Imparidentia</taxon>
        <taxon>Neoheterodontei</taxon>
        <taxon>Myida</taxon>
        <taxon>Dreissenoidea</taxon>
        <taxon>Dreissenidae</taxon>
        <taxon>Dreissena</taxon>
    </lineage>
</organism>
<accession>A0A9D4GTZ0</accession>
<sequence length="82" mass="9087">MVLTARGAPSYALKQPQTGTGNRNFKPGAEVSSKESGPWSFTRNAEALGTDWFRLASRVESEQQQTSRANGYLVNYLEHIIL</sequence>
<dbReference type="Proteomes" id="UP000828390">
    <property type="component" value="Unassembled WGS sequence"/>
</dbReference>
<gene>
    <name evidence="2" type="ORF">DPMN_123556</name>
</gene>
<evidence type="ECO:0000313" key="2">
    <source>
        <dbReference type="EMBL" id="KAH3821788.1"/>
    </source>
</evidence>
<reference evidence="2" key="1">
    <citation type="journal article" date="2019" name="bioRxiv">
        <title>The Genome of the Zebra Mussel, Dreissena polymorpha: A Resource for Invasive Species Research.</title>
        <authorList>
            <person name="McCartney M.A."/>
            <person name="Auch B."/>
            <person name="Kono T."/>
            <person name="Mallez S."/>
            <person name="Zhang Y."/>
            <person name="Obille A."/>
            <person name="Becker A."/>
            <person name="Abrahante J.E."/>
            <person name="Garbe J."/>
            <person name="Badalamenti J.P."/>
            <person name="Herman A."/>
            <person name="Mangelson H."/>
            <person name="Liachko I."/>
            <person name="Sullivan S."/>
            <person name="Sone E.D."/>
            <person name="Koren S."/>
            <person name="Silverstein K.A.T."/>
            <person name="Beckman K.B."/>
            <person name="Gohl D.M."/>
        </authorList>
    </citation>
    <scope>NUCLEOTIDE SEQUENCE</scope>
    <source>
        <strain evidence="2">Duluth1</strain>
        <tissue evidence="2">Whole animal</tissue>
    </source>
</reference>
<proteinExistence type="predicted"/>
<dbReference type="AlphaFoldDB" id="A0A9D4GTZ0"/>
<dbReference type="EMBL" id="JAIWYP010000005">
    <property type="protein sequence ID" value="KAH3821788.1"/>
    <property type="molecule type" value="Genomic_DNA"/>
</dbReference>
<feature type="region of interest" description="Disordered" evidence="1">
    <location>
        <begin position="1"/>
        <end position="40"/>
    </location>
</feature>
<name>A0A9D4GTZ0_DREPO</name>